<sequence>MITSTVSSRSPWRAFIATRTPPPKSRIQCSVQSPPESSSVSKICKISVSTPAGTTSVLEVETGEFLRNTLINNKTELYQGLWAKAMNCGGGGNCGTCVVEITEDESELMSPRTPTEEKKLKGKPASWRLACQTIVGDGVTGGACSVRIGPM</sequence>
<dbReference type="Gene3D" id="3.10.20.30">
    <property type="match status" value="1"/>
</dbReference>
<keyword evidence="9" id="KW-1185">Reference proteome</keyword>
<proteinExistence type="inferred from homology"/>
<dbReference type="OrthoDB" id="5987010at2759"/>
<keyword evidence="5" id="KW-0411">Iron-sulfur</keyword>
<name>A0A250X5P2_9CHLO</name>
<evidence type="ECO:0000256" key="6">
    <source>
        <dbReference type="ARBA" id="ARBA00034078"/>
    </source>
</evidence>
<reference evidence="8 9" key="1">
    <citation type="submission" date="2017-08" db="EMBL/GenBank/DDBJ databases">
        <title>Acidophilic green algal genome provides insights into adaptation to an acidic environment.</title>
        <authorList>
            <person name="Hirooka S."/>
            <person name="Hirose Y."/>
            <person name="Kanesaki Y."/>
            <person name="Higuchi S."/>
            <person name="Fujiwara T."/>
            <person name="Onuma R."/>
            <person name="Era A."/>
            <person name="Ohbayashi R."/>
            <person name="Uzuka A."/>
            <person name="Nozaki H."/>
            <person name="Yoshikawa H."/>
            <person name="Miyagishima S.Y."/>
        </authorList>
    </citation>
    <scope>NUCLEOTIDE SEQUENCE [LARGE SCALE GENOMIC DNA]</scope>
    <source>
        <strain evidence="8 9">NIES-2499</strain>
    </source>
</reference>
<keyword evidence="3" id="KW-0479">Metal-binding</keyword>
<evidence type="ECO:0000256" key="3">
    <source>
        <dbReference type="ARBA" id="ARBA00022723"/>
    </source>
</evidence>
<gene>
    <name evidence="8" type="ORF">CEUSTIGMA_g5820.t1</name>
</gene>
<dbReference type="GO" id="GO:0051537">
    <property type="term" value="F:2 iron, 2 sulfur cluster binding"/>
    <property type="evidence" value="ECO:0007669"/>
    <property type="project" value="UniProtKB-KW"/>
</dbReference>
<dbReference type="Proteomes" id="UP000232323">
    <property type="component" value="Unassembled WGS sequence"/>
</dbReference>
<dbReference type="PROSITE" id="PS51085">
    <property type="entry name" value="2FE2S_FER_2"/>
    <property type="match status" value="1"/>
</dbReference>
<evidence type="ECO:0000256" key="2">
    <source>
        <dbReference type="ARBA" id="ARBA00022714"/>
    </source>
</evidence>
<comment type="similarity">
    <text evidence="1">Belongs to the adrenodoxin/putidaredoxin family.</text>
</comment>
<dbReference type="InterPro" id="IPR001055">
    <property type="entry name" value="Adrenodoxin-like"/>
</dbReference>
<dbReference type="InterPro" id="IPR036010">
    <property type="entry name" value="2Fe-2S_ferredoxin-like_sf"/>
</dbReference>
<keyword evidence="2" id="KW-0001">2Fe-2S</keyword>
<dbReference type="GO" id="GO:0009055">
    <property type="term" value="F:electron transfer activity"/>
    <property type="evidence" value="ECO:0007669"/>
    <property type="project" value="TreeGrafter"/>
</dbReference>
<evidence type="ECO:0000256" key="5">
    <source>
        <dbReference type="ARBA" id="ARBA00023014"/>
    </source>
</evidence>
<dbReference type="EMBL" id="BEGY01000032">
    <property type="protein sequence ID" value="GAX78378.1"/>
    <property type="molecule type" value="Genomic_DNA"/>
</dbReference>
<dbReference type="SUPFAM" id="SSF54292">
    <property type="entry name" value="2Fe-2S ferredoxin-like"/>
    <property type="match status" value="1"/>
</dbReference>
<organism evidence="8 9">
    <name type="scientific">Chlamydomonas eustigma</name>
    <dbReference type="NCBI Taxonomy" id="1157962"/>
    <lineage>
        <taxon>Eukaryota</taxon>
        <taxon>Viridiplantae</taxon>
        <taxon>Chlorophyta</taxon>
        <taxon>core chlorophytes</taxon>
        <taxon>Chlorophyceae</taxon>
        <taxon>CS clade</taxon>
        <taxon>Chlamydomonadales</taxon>
        <taxon>Chlamydomonadaceae</taxon>
        <taxon>Chlamydomonas</taxon>
    </lineage>
</organism>
<evidence type="ECO:0000256" key="4">
    <source>
        <dbReference type="ARBA" id="ARBA00023004"/>
    </source>
</evidence>
<dbReference type="AlphaFoldDB" id="A0A250X5P2"/>
<comment type="caution">
    <text evidence="8">The sequence shown here is derived from an EMBL/GenBank/DDBJ whole genome shotgun (WGS) entry which is preliminary data.</text>
</comment>
<evidence type="ECO:0000259" key="7">
    <source>
        <dbReference type="PROSITE" id="PS51085"/>
    </source>
</evidence>
<dbReference type="CDD" id="cd00207">
    <property type="entry name" value="fer2"/>
    <property type="match status" value="1"/>
</dbReference>
<keyword evidence="4" id="KW-0408">Iron</keyword>
<dbReference type="PANTHER" id="PTHR23426:SF65">
    <property type="entry name" value="FERREDOXIN-2, MITOCHONDRIAL"/>
    <property type="match status" value="1"/>
</dbReference>
<dbReference type="InterPro" id="IPR012675">
    <property type="entry name" value="Beta-grasp_dom_sf"/>
</dbReference>
<dbReference type="GO" id="GO:0005739">
    <property type="term" value="C:mitochondrion"/>
    <property type="evidence" value="ECO:0007669"/>
    <property type="project" value="TreeGrafter"/>
</dbReference>
<dbReference type="PANTHER" id="PTHR23426">
    <property type="entry name" value="FERREDOXIN/ADRENODOXIN"/>
    <property type="match status" value="1"/>
</dbReference>
<dbReference type="GO" id="GO:0140647">
    <property type="term" value="P:P450-containing electron transport chain"/>
    <property type="evidence" value="ECO:0007669"/>
    <property type="project" value="InterPro"/>
</dbReference>
<dbReference type="GO" id="GO:0046872">
    <property type="term" value="F:metal ion binding"/>
    <property type="evidence" value="ECO:0007669"/>
    <property type="project" value="UniProtKB-KW"/>
</dbReference>
<evidence type="ECO:0000313" key="8">
    <source>
        <dbReference type="EMBL" id="GAX78378.1"/>
    </source>
</evidence>
<comment type="cofactor">
    <cofactor evidence="6">
        <name>[2Fe-2S] cluster</name>
        <dbReference type="ChEBI" id="CHEBI:190135"/>
    </cofactor>
</comment>
<dbReference type="STRING" id="1157962.A0A250X5P2"/>
<dbReference type="InterPro" id="IPR001041">
    <property type="entry name" value="2Fe-2S_ferredoxin-type"/>
</dbReference>
<accession>A0A250X5P2</accession>
<dbReference type="Pfam" id="PF00111">
    <property type="entry name" value="Fer2"/>
    <property type="match status" value="1"/>
</dbReference>
<evidence type="ECO:0000256" key="1">
    <source>
        <dbReference type="ARBA" id="ARBA00010914"/>
    </source>
</evidence>
<feature type="domain" description="2Fe-2S ferredoxin-type" evidence="7">
    <location>
        <begin position="44"/>
        <end position="151"/>
    </location>
</feature>
<protein>
    <recommendedName>
        <fullName evidence="7">2Fe-2S ferredoxin-type domain-containing protein</fullName>
    </recommendedName>
</protein>
<evidence type="ECO:0000313" key="9">
    <source>
        <dbReference type="Proteomes" id="UP000232323"/>
    </source>
</evidence>